<feature type="domain" description="CheR-type methyltransferase" evidence="1">
    <location>
        <begin position="1"/>
        <end position="274"/>
    </location>
</feature>
<dbReference type="PRINTS" id="PR00996">
    <property type="entry name" value="CHERMTFRASE"/>
</dbReference>
<evidence type="ECO:0000259" key="1">
    <source>
        <dbReference type="PROSITE" id="PS50123"/>
    </source>
</evidence>
<proteinExistence type="predicted"/>
<dbReference type="InterPro" id="IPR050903">
    <property type="entry name" value="Bact_Chemotaxis_MeTrfase"/>
</dbReference>
<dbReference type="RefSeq" id="WP_281043815.1">
    <property type="nucleotide sequence ID" value="NZ_JARYGZ010000001.1"/>
</dbReference>
<dbReference type="PROSITE" id="PS50123">
    <property type="entry name" value="CHER"/>
    <property type="match status" value="1"/>
</dbReference>
<reference evidence="2" key="1">
    <citation type="submission" date="2023-04" db="EMBL/GenBank/DDBJ databases">
        <title>Sphingomonas sp. MAHUQ-71 isolated from rice field.</title>
        <authorList>
            <person name="Huq M.A."/>
        </authorList>
    </citation>
    <scope>NUCLEOTIDE SEQUENCE</scope>
    <source>
        <strain evidence="2">MAHUQ-71</strain>
    </source>
</reference>
<keyword evidence="3" id="KW-1185">Reference proteome</keyword>
<dbReference type="SMART" id="SM00138">
    <property type="entry name" value="MeTrc"/>
    <property type="match status" value="1"/>
</dbReference>
<sequence>MEISDGAVRILAGLLEARTGQQLAIGRRWRIDTALRPLIAKHDIPTLDDLVHRIVSGRNAALADEAIEALLNHETFFYRDLNAFRLLDEQGLERMRAARAGTRRLRIWSAGCSTGQEAYTIAMMIAERPDRWRGWTIDILGTDLSPTAIERAKEGRYSQFEIQRGLPVAQMLRRFDQDGGYWQASPLLRQAVRFRVHNLLTPPPVGLFDVVLCRNVLLYFSPDVRTLVFSRIASAMQADAVLMLGAGETAMGQTDAFVSDFEARGLYRKRIDASSVAVLR</sequence>
<dbReference type="EMBL" id="JARYGZ010000001">
    <property type="protein sequence ID" value="MDH7638518.1"/>
    <property type="molecule type" value="Genomic_DNA"/>
</dbReference>
<accession>A0ABT6N099</accession>
<evidence type="ECO:0000313" key="2">
    <source>
        <dbReference type="EMBL" id="MDH7638518.1"/>
    </source>
</evidence>
<name>A0ABT6N099_9SPHN</name>
<protein>
    <submittedName>
        <fullName evidence="2">Protein-glutamate O-methyltransferase CheR</fullName>
    </submittedName>
</protein>
<dbReference type="Proteomes" id="UP001160625">
    <property type="component" value="Unassembled WGS sequence"/>
</dbReference>
<dbReference type="SUPFAM" id="SSF53335">
    <property type="entry name" value="S-adenosyl-L-methionine-dependent methyltransferases"/>
    <property type="match status" value="1"/>
</dbReference>
<dbReference type="Pfam" id="PF01739">
    <property type="entry name" value="CheR"/>
    <property type="match status" value="1"/>
</dbReference>
<dbReference type="InterPro" id="IPR029063">
    <property type="entry name" value="SAM-dependent_MTases_sf"/>
</dbReference>
<dbReference type="InterPro" id="IPR000780">
    <property type="entry name" value="CheR_MeTrfase"/>
</dbReference>
<dbReference type="Gene3D" id="3.40.50.150">
    <property type="entry name" value="Vaccinia Virus protein VP39"/>
    <property type="match status" value="1"/>
</dbReference>
<evidence type="ECO:0000313" key="3">
    <source>
        <dbReference type="Proteomes" id="UP001160625"/>
    </source>
</evidence>
<dbReference type="PANTHER" id="PTHR24422:SF21">
    <property type="entry name" value="CHEMOTAXIS PROTEIN METHYLTRANSFERASE 1"/>
    <property type="match status" value="1"/>
</dbReference>
<organism evidence="2 3">
    <name type="scientific">Sphingomonas oryzagri</name>
    <dbReference type="NCBI Taxonomy" id="3042314"/>
    <lineage>
        <taxon>Bacteria</taxon>
        <taxon>Pseudomonadati</taxon>
        <taxon>Pseudomonadota</taxon>
        <taxon>Alphaproteobacteria</taxon>
        <taxon>Sphingomonadales</taxon>
        <taxon>Sphingomonadaceae</taxon>
        <taxon>Sphingomonas</taxon>
    </lineage>
</organism>
<dbReference type="SUPFAM" id="SSF47757">
    <property type="entry name" value="Chemotaxis receptor methyltransferase CheR, N-terminal domain"/>
    <property type="match status" value="1"/>
</dbReference>
<dbReference type="PANTHER" id="PTHR24422">
    <property type="entry name" value="CHEMOTAXIS PROTEIN METHYLTRANSFERASE"/>
    <property type="match status" value="1"/>
</dbReference>
<comment type="caution">
    <text evidence="2">The sequence shown here is derived from an EMBL/GenBank/DDBJ whole genome shotgun (WGS) entry which is preliminary data.</text>
</comment>
<gene>
    <name evidence="2" type="ORF">QGN17_07220</name>
</gene>
<dbReference type="InterPro" id="IPR022642">
    <property type="entry name" value="CheR_C"/>
</dbReference>